<dbReference type="PANTHER" id="PTHR23255">
    <property type="entry name" value="TRANSFORMING GROWTH FACTOR-BETA RECEPTOR TYPE I AND II"/>
    <property type="match status" value="1"/>
</dbReference>
<keyword evidence="6" id="KW-0812">Transmembrane</keyword>
<keyword evidence="20" id="KW-1185">Reference proteome</keyword>
<dbReference type="InterPro" id="IPR008266">
    <property type="entry name" value="Tyr_kinase_AS"/>
</dbReference>
<evidence type="ECO:0000256" key="15">
    <source>
        <dbReference type="ARBA" id="ARBA00047681"/>
    </source>
</evidence>
<dbReference type="PANTHER" id="PTHR23255:SF49">
    <property type="entry name" value="ANTI-MUELLERIAN HORMONE TYPE-2 RECEPTOR"/>
    <property type="match status" value="1"/>
</dbReference>
<dbReference type="InterPro" id="IPR000719">
    <property type="entry name" value="Prot_kinase_dom"/>
</dbReference>
<dbReference type="InterPro" id="IPR011009">
    <property type="entry name" value="Kinase-like_dom_sf"/>
</dbReference>
<keyword evidence="10" id="KW-0067">ATP-binding</keyword>
<name>A0A8C3QS93_9PASS</name>
<keyword evidence="5" id="KW-0808">Transferase</keyword>
<keyword evidence="8" id="KW-0547">Nucleotide-binding</keyword>
<dbReference type="InterPro" id="IPR001245">
    <property type="entry name" value="Ser-Thr/Tyr_kinase_cat_dom"/>
</dbReference>
<evidence type="ECO:0000256" key="6">
    <source>
        <dbReference type="ARBA" id="ARBA00022692"/>
    </source>
</evidence>
<evidence type="ECO:0000256" key="3">
    <source>
        <dbReference type="ARBA" id="ARBA00012401"/>
    </source>
</evidence>
<comment type="subcellular location">
    <subcellularLocation>
        <location evidence="1">Membrane</location>
        <topology evidence="1">Single-pass type I membrane protein</topology>
    </subcellularLocation>
</comment>
<feature type="region of interest" description="Disordered" evidence="17">
    <location>
        <begin position="393"/>
        <end position="412"/>
    </location>
</feature>
<dbReference type="GO" id="GO:0005524">
    <property type="term" value="F:ATP binding"/>
    <property type="evidence" value="ECO:0007669"/>
    <property type="project" value="UniProtKB-KW"/>
</dbReference>
<dbReference type="EC" id="2.7.11.30" evidence="3"/>
<evidence type="ECO:0000256" key="16">
    <source>
        <dbReference type="ARBA" id="ARBA00048773"/>
    </source>
</evidence>
<dbReference type="Gene3D" id="1.10.510.10">
    <property type="entry name" value="Transferase(Phosphotransferase) domain 1"/>
    <property type="match status" value="1"/>
</dbReference>
<keyword evidence="4" id="KW-0723">Serine/threonine-protein kinase</keyword>
<dbReference type="PROSITE" id="PS00109">
    <property type="entry name" value="PROTEIN_KINASE_TYR"/>
    <property type="match status" value="1"/>
</dbReference>
<keyword evidence="9" id="KW-0418">Kinase</keyword>
<comment type="catalytic activity">
    <reaction evidence="15">
        <text>L-seryl-[receptor-protein] + ATP = O-phospho-L-seryl-[receptor-protein] + ADP + H(+)</text>
        <dbReference type="Rhea" id="RHEA:18673"/>
        <dbReference type="Rhea" id="RHEA-COMP:11022"/>
        <dbReference type="Rhea" id="RHEA-COMP:11023"/>
        <dbReference type="ChEBI" id="CHEBI:15378"/>
        <dbReference type="ChEBI" id="CHEBI:29999"/>
        <dbReference type="ChEBI" id="CHEBI:30616"/>
        <dbReference type="ChEBI" id="CHEBI:83421"/>
        <dbReference type="ChEBI" id="CHEBI:456216"/>
        <dbReference type="EC" id="2.7.11.30"/>
    </reaction>
</comment>
<dbReference type="FunFam" id="1.10.510.10:FF:000487">
    <property type="entry name" value="Anti-Muellerian hormone type-2 receptor"/>
    <property type="match status" value="1"/>
</dbReference>
<keyword evidence="11" id="KW-1133">Transmembrane helix</keyword>
<dbReference type="GO" id="GO:0043235">
    <property type="term" value="C:receptor complex"/>
    <property type="evidence" value="ECO:0007669"/>
    <property type="project" value="TreeGrafter"/>
</dbReference>
<protein>
    <recommendedName>
        <fullName evidence="3">receptor protein serine/threonine kinase</fullName>
        <ecNumber evidence="3">2.7.11.30</ecNumber>
    </recommendedName>
</protein>
<evidence type="ECO:0000256" key="11">
    <source>
        <dbReference type="ARBA" id="ARBA00022989"/>
    </source>
</evidence>
<evidence type="ECO:0000256" key="14">
    <source>
        <dbReference type="ARBA" id="ARBA00023180"/>
    </source>
</evidence>
<proteinExistence type="inferred from homology"/>
<keyword evidence="14" id="KW-0325">Glycoprotein</keyword>
<keyword evidence="12" id="KW-0472">Membrane</keyword>
<dbReference type="GO" id="GO:0005886">
    <property type="term" value="C:plasma membrane"/>
    <property type="evidence" value="ECO:0007669"/>
    <property type="project" value="TreeGrafter"/>
</dbReference>
<dbReference type="Proteomes" id="UP000694396">
    <property type="component" value="Unplaced"/>
</dbReference>
<dbReference type="AlphaFoldDB" id="A0A8C3QS93"/>
<evidence type="ECO:0000256" key="2">
    <source>
        <dbReference type="ARBA" id="ARBA00009605"/>
    </source>
</evidence>
<evidence type="ECO:0000313" key="20">
    <source>
        <dbReference type="Proteomes" id="UP000694396"/>
    </source>
</evidence>
<dbReference type="GO" id="GO:0030509">
    <property type="term" value="P:BMP signaling pathway"/>
    <property type="evidence" value="ECO:0007669"/>
    <property type="project" value="TreeGrafter"/>
</dbReference>
<feature type="domain" description="Protein kinase" evidence="18">
    <location>
        <begin position="135"/>
        <end position="434"/>
    </location>
</feature>
<comment type="catalytic activity">
    <reaction evidence="16">
        <text>L-threonyl-[receptor-protein] + ATP = O-phospho-L-threonyl-[receptor-protein] + ADP + H(+)</text>
        <dbReference type="Rhea" id="RHEA:44880"/>
        <dbReference type="Rhea" id="RHEA-COMP:11024"/>
        <dbReference type="Rhea" id="RHEA-COMP:11025"/>
        <dbReference type="ChEBI" id="CHEBI:15378"/>
        <dbReference type="ChEBI" id="CHEBI:30013"/>
        <dbReference type="ChEBI" id="CHEBI:30616"/>
        <dbReference type="ChEBI" id="CHEBI:61977"/>
        <dbReference type="ChEBI" id="CHEBI:456216"/>
        <dbReference type="EC" id="2.7.11.30"/>
    </reaction>
</comment>
<evidence type="ECO:0000256" key="17">
    <source>
        <dbReference type="SAM" id="MobiDB-lite"/>
    </source>
</evidence>
<evidence type="ECO:0000256" key="8">
    <source>
        <dbReference type="ARBA" id="ARBA00022741"/>
    </source>
</evidence>
<dbReference type="GO" id="GO:0005024">
    <property type="term" value="F:transforming growth factor beta receptor activity"/>
    <property type="evidence" value="ECO:0007669"/>
    <property type="project" value="TreeGrafter"/>
</dbReference>
<evidence type="ECO:0000256" key="9">
    <source>
        <dbReference type="ARBA" id="ARBA00022777"/>
    </source>
</evidence>
<evidence type="ECO:0000256" key="1">
    <source>
        <dbReference type="ARBA" id="ARBA00004479"/>
    </source>
</evidence>
<feature type="compositionally biased region" description="Basic residues" evidence="17">
    <location>
        <begin position="455"/>
        <end position="470"/>
    </location>
</feature>
<evidence type="ECO:0000256" key="5">
    <source>
        <dbReference type="ARBA" id="ARBA00022679"/>
    </source>
</evidence>
<dbReference type="Pfam" id="PF07714">
    <property type="entry name" value="PK_Tyr_Ser-Thr"/>
    <property type="match status" value="1"/>
</dbReference>
<keyword evidence="7" id="KW-0732">Signal</keyword>
<evidence type="ECO:0000259" key="18">
    <source>
        <dbReference type="PROSITE" id="PS50011"/>
    </source>
</evidence>
<keyword evidence="13" id="KW-0675">Receptor</keyword>
<evidence type="ECO:0000256" key="7">
    <source>
        <dbReference type="ARBA" id="ARBA00022729"/>
    </source>
</evidence>
<feature type="region of interest" description="Disordered" evidence="17">
    <location>
        <begin position="436"/>
        <end position="513"/>
    </location>
</feature>
<evidence type="ECO:0000256" key="4">
    <source>
        <dbReference type="ARBA" id="ARBA00022527"/>
    </source>
</evidence>
<dbReference type="Gene3D" id="3.30.200.20">
    <property type="entry name" value="Phosphorylase Kinase, domain 1"/>
    <property type="match status" value="1"/>
</dbReference>
<dbReference type="InterPro" id="IPR000333">
    <property type="entry name" value="TGFB_receptor"/>
</dbReference>
<accession>A0A8C3QS93</accession>
<reference evidence="19" key="2">
    <citation type="submission" date="2025-09" db="UniProtKB">
        <authorList>
            <consortium name="Ensembl"/>
        </authorList>
    </citation>
    <scope>IDENTIFICATION</scope>
</reference>
<dbReference type="SUPFAM" id="SSF56112">
    <property type="entry name" value="Protein kinase-like (PK-like)"/>
    <property type="match status" value="1"/>
</dbReference>
<organism evidence="19 20">
    <name type="scientific">Cyanoderma ruficeps</name>
    <name type="common">rufous-capped babbler</name>
    <dbReference type="NCBI Taxonomy" id="181631"/>
    <lineage>
        <taxon>Eukaryota</taxon>
        <taxon>Metazoa</taxon>
        <taxon>Chordata</taxon>
        <taxon>Craniata</taxon>
        <taxon>Vertebrata</taxon>
        <taxon>Euteleostomi</taxon>
        <taxon>Archelosauria</taxon>
        <taxon>Archosauria</taxon>
        <taxon>Dinosauria</taxon>
        <taxon>Saurischia</taxon>
        <taxon>Theropoda</taxon>
        <taxon>Coelurosauria</taxon>
        <taxon>Aves</taxon>
        <taxon>Neognathae</taxon>
        <taxon>Neoaves</taxon>
        <taxon>Telluraves</taxon>
        <taxon>Australaves</taxon>
        <taxon>Passeriformes</taxon>
        <taxon>Sylvioidea</taxon>
        <taxon>Timaliidae</taxon>
        <taxon>Cyanoderma</taxon>
    </lineage>
</organism>
<evidence type="ECO:0000313" key="19">
    <source>
        <dbReference type="Ensembl" id="ENSCRFP00000010323.1"/>
    </source>
</evidence>
<reference evidence="19" key="1">
    <citation type="submission" date="2025-08" db="UniProtKB">
        <authorList>
            <consortium name="Ensembl"/>
        </authorList>
    </citation>
    <scope>IDENTIFICATION</scope>
</reference>
<comment type="similarity">
    <text evidence="2">Belongs to the protein kinase superfamily. TKL Ser/Thr protein kinase family. TGFB receptor subfamily.</text>
</comment>
<dbReference type="Ensembl" id="ENSCRFT00000010693.1">
    <property type="protein sequence ID" value="ENSCRFP00000010323.1"/>
    <property type="gene ID" value="ENSCRFG00000008070.1"/>
</dbReference>
<evidence type="ECO:0000256" key="13">
    <source>
        <dbReference type="ARBA" id="ARBA00023170"/>
    </source>
</evidence>
<evidence type="ECO:0000256" key="12">
    <source>
        <dbReference type="ARBA" id="ARBA00023136"/>
    </source>
</evidence>
<evidence type="ECO:0000256" key="10">
    <source>
        <dbReference type="ARBA" id="ARBA00022840"/>
    </source>
</evidence>
<dbReference type="PROSITE" id="PS50011">
    <property type="entry name" value="PROTEIN_KINASE_DOM"/>
    <property type="match status" value="1"/>
</dbReference>
<sequence length="513" mass="54828">MSPGSPQMPHLWCSQSLPGWRWGVPKCCVTLSLGREVPGVLVTPWGGVSPVSRGSRDAAFPVSPAWWGGLVVPGVPRSRVPDLGGFLWGASPDGGVPGVPHTGLRWTRARRGHSPRGAQRIGVPPEPPSPDLPALHFLQVLQSGRFSAVWRGTLRQRPVAIKAFAAGAGRRFAAERAVHALPLMEHENVARLLDTRAAGPRARGGLLVLQLYPAGSLRHFLGQHVGTWAGSVRLALSLARGLAFLHQELWRDGLYKPSVVHRDLSSQNVLVREDGTCAIGDFGLALALPPRAQDSTSARHAVTIRKAGTQRYLAPEILDESLDLRAWGRALRQADVYALALLLWEILSRCQALSPGAPVPPFRLAYEAELGSSPTGAQLRRLAADERRRPLIPPAWHRAPQPGGALPELLEDCWDPDPEARLSAERALQRLQRLAAGPAPAPEDPGPGAAPRQVRAGKLRHGAGRARSGKRAGGGTVRPRPRGGPALSPAPLPARRGRGRSEGGSGAQDPPPH</sequence>